<feature type="compositionally biased region" description="Acidic residues" evidence="1">
    <location>
        <begin position="131"/>
        <end position="152"/>
    </location>
</feature>
<feature type="compositionally biased region" description="Polar residues" evidence="1">
    <location>
        <begin position="1"/>
        <end position="16"/>
    </location>
</feature>
<evidence type="ECO:0000313" key="4">
    <source>
        <dbReference type="Proteomes" id="UP000824190"/>
    </source>
</evidence>
<feature type="region of interest" description="Disordered" evidence="1">
    <location>
        <begin position="1"/>
        <end position="45"/>
    </location>
</feature>
<feature type="compositionally biased region" description="Gly residues" evidence="1">
    <location>
        <begin position="75"/>
        <end position="93"/>
    </location>
</feature>
<evidence type="ECO:0000256" key="2">
    <source>
        <dbReference type="SAM" id="Phobius"/>
    </source>
</evidence>
<sequence length="277" mass="28517">MGNNEWGSPAPQNNPWRSDETAAQPYPYPAPGAPAGAPQPSGGGNGGGKGLFVIIALVAVVALVVAALVIWGVFGRDGGSGSEGSGGSDGGDGSDITFVPVPETDDAEADASDDAEDDASGTAPNPSRPDSDDDDDDEDDADDDSDDDEDDDRFGGSGDLNGDRVTTQGFPGTPRDSNGVPAAQCNGGDTWVFAGTNGNDRAVVCQVGNGGDYYYRGYYNDGAAEHDIDMSRLGSDHWVTETVGSLHIEISSDGVRVLRADGSERSSRDFTWSADNS</sequence>
<proteinExistence type="predicted"/>
<feature type="compositionally biased region" description="Acidic residues" evidence="1">
    <location>
        <begin position="103"/>
        <end position="119"/>
    </location>
</feature>
<keyword evidence="2" id="KW-0812">Transmembrane</keyword>
<reference evidence="3" key="2">
    <citation type="submission" date="2021-04" db="EMBL/GenBank/DDBJ databases">
        <authorList>
            <person name="Gilroy R."/>
        </authorList>
    </citation>
    <scope>NUCLEOTIDE SEQUENCE</scope>
    <source>
        <strain evidence="3">CHK32-1732</strain>
    </source>
</reference>
<comment type="caution">
    <text evidence="3">The sequence shown here is derived from an EMBL/GenBank/DDBJ whole genome shotgun (WGS) entry which is preliminary data.</text>
</comment>
<dbReference type="Proteomes" id="UP000824190">
    <property type="component" value="Unassembled WGS sequence"/>
</dbReference>
<keyword evidence="2" id="KW-1133">Transmembrane helix</keyword>
<accession>A0A9D1RN95</accession>
<dbReference type="AlphaFoldDB" id="A0A9D1RN95"/>
<name>A0A9D1RN95_9CORY</name>
<gene>
    <name evidence="3" type="ORF">H9870_03580</name>
</gene>
<feature type="region of interest" description="Disordered" evidence="1">
    <location>
        <begin position="75"/>
        <end position="180"/>
    </location>
</feature>
<feature type="transmembrane region" description="Helical" evidence="2">
    <location>
        <begin position="51"/>
        <end position="74"/>
    </location>
</feature>
<protein>
    <submittedName>
        <fullName evidence="3">Uncharacterized protein</fullName>
    </submittedName>
</protein>
<organism evidence="3 4">
    <name type="scientific">Candidatus Corynebacterium avicola</name>
    <dbReference type="NCBI Taxonomy" id="2838527"/>
    <lineage>
        <taxon>Bacteria</taxon>
        <taxon>Bacillati</taxon>
        <taxon>Actinomycetota</taxon>
        <taxon>Actinomycetes</taxon>
        <taxon>Mycobacteriales</taxon>
        <taxon>Corynebacteriaceae</taxon>
        <taxon>Corynebacterium</taxon>
    </lineage>
</organism>
<evidence type="ECO:0000313" key="3">
    <source>
        <dbReference type="EMBL" id="HIW90729.1"/>
    </source>
</evidence>
<evidence type="ECO:0000256" key="1">
    <source>
        <dbReference type="SAM" id="MobiDB-lite"/>
    </source>
</evidence>
<reference evidence="3" key="1">
    <citation type="journal article" date="2021" name="PeerJ">
        <title>Extensive microbial diversity within the chicken gut microbiome revealed by metagenomics and culture.</title>
        <authorList>
            <person name="Gilroy R."/>
            <person name="Ravi A."/>
            <person name="Getino M."/>
            <person name="Pursley I."/>
            <person name="Horton D.L."/>
            <person name="Alikhan N.F."/>
            <person name="Baker D."/>
            <person name="Gharbi K."/>
            <person name="Hall N."/>
            <person name="Watson M."/>
            <person name="Adriaenssens E.M."/>
            <person name="Foster-Nyarko E."/>
            <person name="Jarju S."/>
            <person name="Secka A."/>
            <person name="Antonio M."/>
            <person name="Oren A."/>
            <person name="Chaudhuri R.R."/>
            <person name="La Ragione R."/>
            <person name="Hildebrand F."/>
            <person name="Pallen M.J."/>
        </authorList>
    </citation>
    <scope>NUCLEOTIDE SEQUENCE</scope>
    <source>
        <strain evidence="3">CHK32-1732</strain>
    </source>
</reference>
<keyword evidence="2" id="KW-0472">Membrane</keyword>
<dbReference type="EMBL" id="DXGC01000035">
    <property type="protein sequence ID" value="HIW90729.1"/>
    <property type="molecule type" value="Genomic_DNA"/>
</dbReference>